<dbReference type="CDD" id="cd18084">
    <property type="entry name" value="RsmE-like"/>
    <property type="match status" value="1"/>
</dbReference>
<dbReference type="InterPro" id="IPR029028">
    <property type="entry name" value="Alpha/beta_knot_MTases"/>
</dbReference>
<dbReference type="EMBL" id="FQXS01000013">
    <property type="protein sequence ID" value="SHH87514.1"/>
    <property type="molecule type" value="Genomic_DNA"/>
</dbReference>
<protein>
    <recommendedName>
        <fullName evidence="10">Ribosomal RNA small subunit methyltransferase E</fullName>
        <ecNumber evidence="10">2.1.1.193</ecNumber>
    </recommendedName>
</protein>
<dbReference type="AlphaFoldDB" id="A0A1M5WK07"/>
<gene>
    <name evidence="13" type="ORF">SAMN02745124_02327</name>
</gene>
<evidence type="ECO:0000313" key="13">
    <source>
        <dbReference type="EMBL" id="SHH87514.1"/>
    </source>
</evidence>
<dbReference type="GO" id="GO:0005737">
    <property type="term" value="C:cytoplasm"/>
    <property type="evidence" value="ECO:0007669"/>
    <property type="project" value="UniProtKB-SubCell"/>
</dbReference>
<keyword evidence="4 10" id="KW-0698">rRNA processing</keyword>
<dbReference type="Pfam" id="PF04452">
    <property type="entry name" value="Methyltrans_RNA"/>
    <property type="match status" value="1"/>
</dbReference>
<evidence type="ECO:0000256" key="6">
    <source>
        <dbReference type="ARBA" id="ARBA00022679"/>
    </source>
</evidence>
<comment type="subcellular location">
    <subcellularLocation>
        <location evidence="1 10">Cytoplasm</location>
    </subcellularLocation>
</comment>
<keyword evidence="14" id="KW-1185">Reference proteome</keyword>
<sequence>MRRFFIEPVADLHYPVVLDREEAHHCLRVLRLQHGAEVELLDGIGGLYRGSIELLGRQVAIRLQEKIAQEPEPAHPVWLFQGDLKGKKMDELVQRCTELGVTRFLPFTSRRSQGRIAGERWARKQQRWRDLVRAACKQSGRLRLMDTAQQRPIGDCLAEELPAATLKLLFWEEEKTRRLTAVDWPAADRLAAVAVMMGPEGGFAEGEVEQARHHGWTSVSLGSGILRAETATIAAVAIVQHRLGAI</sequence>
<keyword evidence="5 10" id="KW-0489">Methyltransferase</keyword>
<dbReference type="Pfam" id="PF20260">
    <property type="entry name" value="PUA_4"/>
    <property type="match status" value="1"/>
</dbReference>
<feature type="domain" description="Ribosomal RNA small subunit methyltransferase E methyltransferase" evidence="11">
    <location>
        <begin position="73"/>
        <end position="240"/>
    </location>
</feature>
<comment type="catalytic activity">
    <reaction evidence="9 10">
        <text>uridine(1498) in 16S rRNA + S-adenosyl-L-methionine = N(3)-methyluridine(1498) in 16S rRNA + S-adenosyl-L-homocysteine + H(+)</text>
        <dbReference type="Rhea" id="RHEA:42920"/>
        <dbReference type="Rhea" id="RHEA-COMP:10283"/>
        <dbReference type="Rhea" id="RHEA-COMP:10284"/>
        <dbReference type="ChEBI" id="CHEBI:15378"/>
        <dbReference type="ChEBI" id="CHEBI:57856"/>
        <dbReference type="ChEBI" id="CHEBI:59789"/>
        <dbReference type="ChEBI" id="CHEBI:65315"/>
        <dbReference type="ChEBI" id="CHEBI:74502"/>
        <dbReference type="EC" id="2.1.1.193"/>
    </reaction>
</comment>
<dbReference type="NCBIfam" id="NF008692">
    <property type="entry name" value="PRK11713.1-5"/>
    <property type="match status" value="1"/>
</dbReference>
<dbReference type="InterPro" id="IPR015947">
    <property type="entry name" value="PUA-like_sf"/>
</dbReference>
<dbReference type="RefSeq" id="WP_161949845.1">
    <property type="nucleotide sequence ID" value="NZ_FQXS01000013.1"/>
</dbReference>
<evidence type="ECO:0000256" key="2">
    <source>
        <dbReference type="ARBA" id="ARBA00005528"/>
    </source>
</evidence>
<evidence type="ECO:0000256" key="5">
    <source>
        <dbReference type="ARBA" id="ARBA00022603"/>
    </source>
</evidence>
<comment type="function">
    <text evidence="8 10">Specifically methylates the N3 position of the uracil ring of uridine 1498 (m3U1498) in 16S rRNA. Acts on the fully assembled 30S ribosomal subunit.</text>
</comment>
<comment type="similarity">
    <text evidence="2 10">Belongs to the RNA methyltransferase RsmE family.</text>
</comment>
<feature type="domain" description="Ribosomal RNA small subunit methyltransferase E PUA-like" evidence="12">
    <location>
        <begin position="18"/>
        <end position="57"/>
    </location>
</feature>
<dbReference type="NCBIfam" id="TIGR00046">
    <property type="entry name" value="RsmE family RNA methyltransferase"/>
    <property type="match status" value="1"/>
</dbReference>
<keyword evidence="7 10" id="KW-0949">S-adenosyl-L-methionine</keyword>
<dbReference type="GO" id="GO:0070475">
    <property type="term" value="P:rRNA base methylation"/>
    <property type="evidence" value="ECO:0007669"/>
    <property type="project" value="TreeGrafter"/>
</dbReference>
<evidence type="ECO:0000256" key="7">
    <source>
        <dbReference type="ARBA" id="ARBA00022691"/>
    </source>
</evidence>
<dbReference type="PANTHER" id="PTHR30027">
    <property type="entry name" value="RIBOSOMAL RNA SMALL SUBUNIT METHYLTRANSFERASE E"/>
    <property type="match status" value="1"/>
</dbReference>
<accession>A0A1M5WK07</accession>
<dbReference type="PANTHER" id="PTHR30027:SF3">
    <property type="entry name" value="16S RRNA (URACIL(1498)-N(3))-METHYLTRANSFERASE"/>
    <property type="match status" value="1"/>
</dbReference>
<dbReference type="GO" id="GO:0070042">
    <property type="term" value="F:rRNA (uridine-N3-)-methyltransferase activity"/>
    <property type="evidence" value="ECO:0007669"/>
    <property type="project" value="TreeGrafter"/>
</dbReference>
<dbReference type="InterPro" id="IPR046887">
    <property type="entry name" value="RsmE_PUA-like"/>
</dbReference>
<dbReference type="InterPro" id="IPR006700">
    <property type="entry name" value="RsmE"/>
</dbReference>
<evidence type="ECO:0000259" key="12">
    <source>
        <dbReference type="Pfam" id="PF20260"/>
    </source>
</evidence>
<keyword evidence="3 10" id="KW-0963">Cytoplasm</keyword>
<evidence type="ECO:0000256" key="10">
    <source>
        <dbReference type="PIRNR" id="PIRNR015601"/>
    </source>
</evidence>
<reference evidence="13 14" key="1">
    <citation type="submission" date="2016-11" db="EMBL/GenBank/DDBJ databases">
        <authorList>
            <person name="Jaros S."/>
            <person name="Januszkiewicz K."/>
            <person name="Wedrychowicz H."/>
        </authorList>
    </citation>
    <scope>NUCLEOTIDE SEQUENCE [LARGE SCALE GENOMIC DNA]</scope>
    <source>
        <strain evidence="13 14">DSM 9705</strain>
    </source>
</reference>
<proteinExistence type="inferred from homology"/>
<evidence type="ECO:0000259" key="11">
    <source>
        <dbReference type="Pfam" id="PF04452"/>
    </source>
</evidence>
<dbReference type="OrthoDB" id="9815641at2"/>
<evidence type="ECO:0000313" key="14">
    <source>
        <dbReference type="Proteomes" id="UP000184139"/>
    </source>
</evidence>
<name>A0A1M5WK07_9BACT</name>
<dbReference type="PIRSF" id="PIRSF015601">
    <property type="entry name" value="MTase_slr0722"/>
    <property type="match status" value="1"/>
</dbReference>
<dbReference type="SUPFAM" id="SSF88697">
    <property type="entry name" value="PUA domain-like"/>
    <property type="match status" value="1"/>
</dbReference>
<dbReference type="InterPro" id="IPR046886">
    <property type="entry name" value="RsmE_MTase_dom"/>
</dbReference>
<evidence type="ECO:0000256" key="1">
    <source>
        <dbReference type="ARBA" id="ARBA00004496"/>
    </source>
</evidence>
<evidence type="ECO:0000256" key="9">
    <source>
        <dbReference type="ARBA" id="ARBA00047944"/>
    </source>
</evidence>
<dbReference type="EC" id="2.1.1.193" evidence="10"/>
<dbReference type="InterPro" id="IPR029026">
    <property type="entry name" value="tRNA_m1G_MTases_N"/>
</dbReference>
<keyword evidence="6 10" id="KW-0808">Transferase</keyword>
<evidence type="ECO:0000256" key="8">
    <source>
        <dbReference type="ARBA" id="ARBA00025699"/>
    </source>
</evidence>
<dbReference type="STRING" id="1121409.SAMN02745124_02327"/>
<evidence type="ECO:0000256" key="4">
    <source>
        <dbReference type="ARBA" id="ARBA00022552"/>
    </source>
</evidence>
<dbReference type="SUPFAM" id="SSF75217">
    <property type="entry name" value="alpha/beta knot"/>
    <property type="match status" value="1"/>
</dbReference>
<organism evidence="13 14">
    <name type="scientific">Desulfofustis glycolicus DSM 9705</name>
    <dbReference type="NCBI Taxonomy" id="1121409"/>
    <lineage>
        <taxon>Bacteria</taxon>
        <taxon>Pseudomonadati</taxon>
        <taxon>Thermodesulfobacteriota</taxon>
        <taxon>Desulfobulbia</taxon>
        <taxon>Desulfobulbales</taxon>
        <taxon>Desulfocapsaceae</taxon>
        <taxon>Desulfofustis</taxon>
    </lineage>
</organism>
<evidence type="ECO:0000256" key="3">
    <source>
        <dbReference type="ARBA" id="ARBA00022490"/>
    </source>
</evidence>
<dbReference type="Gene3D" id="3.40.1280.10">
    <property type="match status" value="1"/>
</dbReference>
<dbReference type="Proteomes" id="UP000184139">
    <property type="component" value="Unassembled WGS sequence"/>
</dbReference>